<feature type="active site" description="Proton acceptor" evidence="8">
    <location>
        <position position="208"/>
    </location>
</feature>
<evidence type="ECO:0000256" key="6">
    <source>
        <dbReference type="ARBA" id="ARBA00023235"/>
    </source>
</evidence>
<dbReference type="EMBL" id="VFSU01000024">
    <property type="protein sequence ID" value="TPE61185.1"/>
    <property type="molecule type" value="Genomic_DNA"/>
</dbReference>
<dbReference type="NCBIfam" id="TIGR00652">
    <property type="entry name" value="DapF"/>
    <property type="match status" value="1"/>
</dbReference>
<dbReference type="Proteomes" id="UP000319897">
    <property type="component" value="Unassembled WGS sequence"/>
</dbReference>
<evidence type="ECO:0000256" key="4">
    <source>
        <dbReference type="ARBA" id="ARBA00022605"/>
    </source>
</evidence>
<dbReference type="Gene3D" id="3.10.310.10">
    <property type="entry name" value="Diaminopimelate Epimerase, Chain A, domain 1"/>
    <property type="match status" value="2"/>
</dbReference>
<feature type="active site" description="Proton donor" evidence="8">
    <location>
        <position position="73"/>
    </location>
</feature>
<name>A0A501XL62_9SPHN</name>
<feature type="binding site" evidence="8">
    <location>
        <position position="64"/>
    </location>
    <ligand>
        <name>substrate</name>
    </ligand>
</feature>
<feature type="binding site" evidence="8">
    <location>
        <position position="46"/>
    </location>
    <ligand>
        <name>substrate</name>
    </ligand>
</feature>
<evidence type="ECO:0000256" key="8">
    <source>
        <dbReference type="HAMAP-Rule" id="MF_00197"/>
    </source>
</evidence>
<comment type="function">
    <text evidence="8">Catalyzes the stereoinversion of LL-2,6-diaminopimelate (L,L-DAP) to meso-diaminopimelate (meso-DAP), a precursor of L-lysine and an essential component of the bacterial peptidoglycan.</text>
</comment>
<comment type="catalytic activity">
    <reaction evidence="7 8">
        <text>(2S,6S)-2,6-diaminopimelate = meso-2,6-diaminopimelate</text>
        <dbReference type="Rhea" id="RHEA:15393"/>
        <dbReference type="ChEBI" id="CHEBI:57609"/>
        <dbReference type="ChEBI" id="CHEBI:57791"/>
        <dbReference type="EC" id="5.1.1.7"/>
    </reaction>
</comment>
<dbReference type="SUPFAM" id="SSF54506">
    <property type="entry name" value="Diaminopimelate epimerase-like"/>
    <property type="match status" value="2"/>
</dbReference>
<dbReference type="OrthoDB" id="9805408at2"/>
<dbReference type="GO" id="GO:0008837">
    <property type="term" value="F:diaminopimelate epimerase activity"/>
    <property type="evidence" value="ECO:0007669"/>
    <property type="project" value="UniProtKB-UniRule"/>
</dbReference>
<feature type="binding site" evidence="8">
    <location>
        <position position="13"/>
    </location>
    <ligand>
        <name>substrate</name>
    </ligand>
</feature>
<dbReference type="PANTHER" id="PTHR31689">
    <property type="entry name" value="DIAMINOPIMELATE EPIMERASE, CHLOROPLASTIC"/>
    <property type="match status" value="1"/>
</dbReference>
<dbReference type="InterPro" id="IPR001653">
    <property type="entry name" value="DAP_epimerase_DapF"/>
</dbReference>
<dbReference type="GO" id="GO:0009089">
    <property type="term" value="P:lysine biosynthetic process via diaminopimelate"/>
    <property type="evidence" value="ECO:0007669"/>
    <property type="project" value="UniProtKB-UniRule"/>
</dbReference>
<dbReference type="GO" id="GO:0005829">
    <property type="term" value="C:cytosol"/>
    <property type="evidence" value="ECO:0007669"/>
    <property type="project" value="TreeGrafter"/>
</dbReference>
<comment type="pathway">
    <text evidence="1 8">Amino-acid biosynthesis; L-lysine biosynthesis via DAP pathway; DL-2,6-diaminopimelate from LL-2,6-diaminopimelate: step 1/1.</text>
</comment>
<keyword evidence="11" id="KW-1185">Reference proteome</keyword>
<evidence type="ECO:0000256" key="7">
    <source>
        <dbReference type="ARBA" id="ARBA00051712"/>
    </source>
</evidence>
<sequence length="264" mass="28021">MATAFLKMHGAGNDFAIFDARQVALAMPPERVRRLADRHRGIGCDQLIVMEPSTRADVFMRIFNPDGSESGACGNATRCVARLLGGAATIETRGGILTAANAEQGVTIDMGSPRFGWEEIPLAYAMDTADMPVAWSELERPSAVNMGNPHVIFFVADANVVPLESLGPEIEHDLIFPERVNVNIATVLNRSHIRLRVWERGAGLTLACGTGACATFAAARRRGLVDDSATISLPGGDLIIAETAGGGISMTGPVSTAYRGETDL</sequence>
<comment type="subcellular location">
    <subcellularLocation>
        <location evidence="8">Cytoplasm</location>
    </subcellularLocation>
</comment>
<keyword evidence="5 8" id="KW-0457">Lysine biosynthesis</keyword>
<feature type="binding site" evidence="8">
    <location>
        <begin position="199"/>
        <end position="200"/>
    </location>
    <ligand>
        <name>substrate</name>
    </ligand>
</feature>
<feature type="site" description="Could be important to modulate the pK values of the two catalytic cysteine residues" evidence="8">
    <location>
        <position position="150"/>
    </location>
</feature>
<feature type="binding site" evidence="8">
    <location>
        <position position="148"/>
    </location>
    <ligand>
        <name>substrate</name>
    </ligand>
</feature>
<evidence type="ECO:0000256" key="5">
    <source>
        <dbReference type="ARBA" id="ARBA00023154"/>
    </source>
</evidence>
<feature type="active site" evidence="9">
    <location>
        <position position="73"/>
    </location>
</feature>
<dbReference type="EC" id="5.1.1.7" evidence="3 8"/>
<evidence type="ECO:0000256" key="2">
    <source>
        <dbReference type="ARBA" id="ARBA00010219"/>
    </source>
</evidence>
<keyword evidence="4 8" id="KW-0028">Amino-acid biosynthesis</keyword>
<evidence type="ECO:0000256" key="9">
    <source>
        <dbReference type="PROSITE-ProRule" id="PRU10125"/>
    </source>
</evidence>
<dbReference type="Pfam" id="PF01678">
    <property type="entry name" value="DAP_epimerase"/>
    <property type="match status" value="2"/>
</dbReference>
<dbReference type="InterPro" id="IPR018510">
    <property type="entry name" value="DAP_epimerase_AS"/>
</dbReference>
<protein>
    <recommendedName>
        <fullName evidence="3 8">Diaminopimelate epimerase</fullName>
        <shortName evidence="8">DAP epimerase</shortName>
        <ecNumber evidence="3 8">5.1.1.7</ecNumber>
    </recommendedName>
    <alternativeName>
        <fullName evidence="8">PLP-independent amino acid racemase</fullName>
    </alternativeName>
</protein>
<comment type="similarity">
    <text evidence="2 8">Belongs to the diaminopimelate epimerase family.</text>
</comment>
<organism evidence="10 11">
    <name type="scientific">Sandaracinobacter neustonicus</name>
    <dbReference type="NCBI Taxonomy" id="1715348"/>
    <lineage>
        <taxon>Bacteria</taxon>
        <taxon>Pseudomonadati</taxon>
        <taxon>Pseudomonadota</taxon>
        <taxon>Alphaproteobacteria</taxon>
        <taxon>Sphingomonadales</taxon>
        <taxon>Sphingosinicellaceae</taxon>
        <taxon>Sandaracinobacter</taxon>
    </lineage>
</organism>
<dbReference type="UniPathway" id="UPA00034">
    <property type="reaction ID" value="UER00025"/>
</dbReference>
<feature type="binding site" evidence="8">
    <location>
        <position position="181"/>
    </location>
    <ligand>
        <name>substrate</name>
    </ligand>
</feature>
<dbReference type="PROSITE" id="PS01326">
    <property type="entry name" value="DAP_EPIMERASE"/>
    <property type="match status" value="1"/>
</dbReference>
<reference evidence="10 11" key="1">
    <citation type="submission" date="2019-06" db="EMBL/GenBank/DDBJ databases">
        <authorList>
            <person name="Lee I."/>
            <person name="Jang G.I."/>
            <person name="Hwang C.Y."/>
        </authorList>
    </citation>
    <scope>NUCLEOTIDE SEQUENCE [LARGE SCALE GENOMIC DNA]</scope>
    <source>
        <strain evidence="10 11">PAMC 28131</strain>
    </source>
</reference>
<keyword evidence="8" id="KW-0963">Cytoplasm</keyword>
<comment type="subunit">
    <text evidence="8">Homodimer.</text>
</comment>
<dbReference type="HAMAP" id="MF_00197">
    <property type="entry name" value="DAP_epimerase"/>
    <property type="match status" value="1"/>
</dbReference>
<evidence type="ECO:0000313" key="10">
    <source>
        <dbReference type="EMBL" id="TPE61185.1"/>
    </source>
</evidence>
<feature type="site" description="Could be important to modulate the pK values of the two catalytic cysteine residues" evidence="8">
    <location>
        <position position="199"/>
    </location>
</feature>
<gene>
    <name evidence="8" type="primary">dapF</name>
    <name evidence="10" type="ORF">FJQ54_09855</name>
</gene>
<accession>A0A501XL62</accession>
<proteinExistence type="inferred from homology"/>
<evidence type="ECO:0000256" key="3">
    <source>
        <dbReference type="ARBA" id="ARBA00013080"/>
    </source>
</evidence>
<dbReference type="AlphaFoldDB" id="A0A501XL62"/>
<keyword evidence="6 8" id="KW-0413">Isomerase</keyword>
<evidence type="ECO:0000313" key="11">
    <source>
        <dbReference type="Proteomes" id="UP000319897"/>
    </source>
</evidence>
<feature type="binding site" evidence="8">
    <location>
        <begin position="74"/>
        <end position="75"/>
    </location>
    <ligand>
        <name>substrate</name>
    </ligand>
</feature>
<evidence type="ECO:0000256" key="1">
    <source>
        <dbReference type="ARBA" id="ARBA00005196"/>
    </source>
</evidence>
<comment type="caution">
    <text evidence="10">The sequence shown here is derived from an EMBL/GenBank/DDBJ whole genome shotgun (WGS) entry which is preliminary data.</text>
</comment>
<dbReference type="RefSeq" id="WP_140928243.1">
    <property type="nucleotide sequence ID" value="NZ_VFSU01000024.1"/>
</dbReference>
<feature type="binding site" evidence="8">
    <location>
        <begin position="209"/>
        <end position="210"/>
    </location>
    <ligand>
        <name>substrate</name>
    </ligand>
</feature>
<dbReference type="PANTHER" id="PTHR31689:SF0">
    <property type="entry name" value="DIAMINOPIMELATE EPIMERASE"/>
    <property type="match status" value="1"/>
</dbReference>